<dbReference type="AlphaFoldDB" id="W9RY24"/>
<protein>
    <submittedName>
        <fullName evidence="1">Uncharacterized protein</fullName>
    </submittedName>
</protein>
<organism evidence="1 2">
    <name type="scientific">Morus notabilis</name>
    <dbReference type="NCBI Taxonomy" id="981085"/>
    <lineage>
        <taxon>Eukaryota</taxon>
        <taxon>Viridiplantae</taxon>
        <taxon>Streptophyta</taxon>
        <taxon>Embryophyta</taxon>
        <taxon>Tracheophyta</taxon>
        <taxon>Spermatophyta</taxon>
        <taxon>Magnoliopsida</taxon>
        <taxon>eudicotyledons</taxon>
        <taxon>Gunneridae</taxon>
        <taxon>Pentapetalae</taxon>
        <taxon>rosids</taxon>
        <taxon>fabids</taxon>
        <taxon>Rosales</taxon>
        <taxon>Moraceae</taxon>
        <taxon>Moreae</taxon>
        <taxon>Morus</taxon>
    </lineage>
</organism>
<proteinExistence type="predicted"/>
<gene>
    <name evidence="1" type="ORF">L484_006672</name>
</gene>
<keyword evidence="2" id="KW-1185">Reference proteome</keyword>
<reference evidence="2" key="1">
    <citation type="submission" date="2013-01" db="EMBL/GenBank/DDBJ databases">
        <title>Draft Genome Sequence of a Mulberry Tree, Morus notabilis C.K. Schneid.</title>
        <authorList>
            <person name="He N."/>
            <person name="Zhao S."/>
        </authorList>
    </citation>
    <scope>NUCLEOTIDE SEQUENCE</scope>
</reference>
<dbReference type="Proteomes" id="UP000030645">
    <property type="component" value="Unassembled WGS sequence"/>
</dbReference>
<dbReference type="EMBL" id="KE345357">
    <property type="protein sequence ID" value="EXC02378.1"/>
    <property type="molecule type" value="Genomic_DNA"/>
</dbReference>
<evidence type="ECO:0000313" key="1">
    <source>
        <dbReference type="EMBL" id="EXC02378.1"/>
    </source>
</evidence>
<name>W9RY24_9ROSA</name>
<accession>W9RY24</accession>
<evidence type="ECO:0000313" key="2">
    <source>
        <dbReference type="Proteomes" id="UP000030645"/>
    </source>
</evidence>
<sequence length="212" mass="23647">MKSPAPQSSSILSRSSLSPVWFSLCRSPFAVCRSPFTVSLFFLSLHSRSSLSPVYTQVLRSPFASLHVCAPFRSPQHEWRFEKKLFDEMPVSGSLLIGTASRDRNCCRSFSSLHHCIVEDTGEVRKYKEEYFYTNVGKSTTVVSVEEQCYSQAIPKTETKLPFGLRPIPMAITISAACFSCDVAILGGKNNSTYSRNVLSQCYASGQCFCFI</sequence>